<dbReference type="SUPFAM" id="SSF56655">
    <property type="entry name" value="Carbohydrate phosphatase"/>
    <property type="match status" value="1"/>
</dbReference>
<dbReference type="PROSITE" id="PS00630">
    <property type="entry name" value="IMP_2"/>
    <property type="match status" value="1"/>
</dbReference>
<dbReference type="InterPro" id="IPR000760">
    <property type="entry name" value="Inositol_monophosphatase-like"/>
</dbReference>
<dbReference type="PANTHER" id="PTHR43028:SF5">
    <property type="entry name" value="3'(2'),5'-BISPHOSPHATE NUCLEOTIDASE 1"/>
    <property type="match status" value="1"/>
</dbReference>
<dbReference type="Gene3D" id="3.30.540.10">
    <property type="entry name" value="Fructose-1,6-Bisphosphatase, subunit A, domain 1"/>
    <property type="match status" value="1"/>
</dbReference>
<evidence type="ECO:0000256" key="4">
    <source>
        <dbReference type="ARBA" id="ARBA00022723"/>
    </source>
</evidence>
<evidence type="ECO:0000256" key="1">
    <source>
        <dbReference type="ARBA" id="ARBA00001946"/>
    </source>
</evidence>
<keyword evidence="6 10" id="KW-0460">Magnesium</keyword>
<feature type="binding site" evidence="10">
    <location>
        <position position="123"/>
    </location>
    <ligand>
        <name>Mg(2+)</name>
        <dbReference type="ChEBI" id="CHEBI:18420"/>
        <label>1</label>
        <note>catalytic</note>
    </ligand>
</feature>
<comment type="cofactor">
    <cofactor evidence="1 10">
        <name>Mg(2+)</name>
        <dbReference type="ChEBI" id="CHEBI:18420"/>
    </cofactor>
</comment>
<feature type="binding site" evidence="10">
    <location>
        <position position="121"/>
    </location>
    <ligand>
        <name>Mg(2+)</name>
        <dbReference type="ChEBI" id="CHEBI:18420"/>
        <label>1</label>
        <note>catalytic</note>
    </ligand>
</feature>
<evidence type="ECO:0000256" key="2">
    <source>
        <dbReference type="ARBA" id="ARBA00009759"/>
    </source>
</evidence>
<dbReference type="InterPro" id="IPR020550">
    <property type="entry name" value="Inositol_monophosphatase_CS"/>
</dbReference>
<name>A0A7S3ZCC3_9EUKA</name>
<accession>A0A7S3ZCC3</accession>
<protein>
    <recommendedName>
        <fullName evidence="7">3'(2'),5'-bisphosphate nucleotidase 1</fullName>
        <ecNumber evidence="3">3.1.3.7</ecNumber>
    </recommendedName>
    <alternativeName>
        <fullName evidence="8">Bisphosphate 3'-nucleotidase 1</fullName>
    </alternativeName>
    <alternativeName>
        <fullName evidence="9">Inositol-polyphosphate 1-phosphatase</fullName>
    </alternativeName>
</protein>
<dbReference type="GO" id="GO:0005737">
    <property type="term" value="C:cytoplasm"/>
    <property type="evidence" value="ECO:0007669"/>
    <property type="project" value="UniProtKB-ARBA"/>
</dbReference>
<comment type="similarity">
    <text evidence="2">Belongs to the inositol monophosphatase superfamily.</text>
</comment>
<dbReference type="InterPro" id="IPR050725">
    <property type="entry name" value="CysQ/Inositol_MonoPase"/>
</dbReference>
<dbReference type="GO" id="GO:0046854">
    <property type="term" value="P:phosphatidylinositol phosphate biosynthetic process"/>
    <property type="evidence" value="ECO:0007669"/>
    <property type="project" value="InterPro"/>
</dbReference>
<dbReference type="AlphaFoldDB" id="A0A7S3ZCC3"/>
<keyword evidence="11" id="KW-0472">Membrane</keyword>
<dbReference type="GO" id="GO:0008441">
    <property type="term" value="F:3'(2'),5'-bisphosphate nucleotidase activity"/>
    <property type="evidence" value="ECO:0007669"/>
    <property type="project" value="UniProtKB-EC"/>
</dbReference>
<dbReference type="PANTHER" id="PTHR43028">
    <property type="entry name" value="3'(2'),5'-BISPHOSPHATE NUCLEOTIDASE 1"/>
    <property type="match status" value="1"/>
</dbReference>
<evidence type="ECO:0000256" key="8">
    <source>
        <dbReference type="ARBA" id="ARBA00041815"/>
    </source>
</evidence>
<dbReference type="Gene3D" id="3.40.190.80">
    <property type="match status" value="1"/>
</dbReference>
<dbReference type="EC" id="3.1.3.7" evidence="3"/>
<organism evidence="12">
    <name type="scientific">Lotharella globosa</name>
    <dbReference type="NCBI Taxonomy" id="91324"/>
    <lineage>
        <taxon>Eukaryota</taxon>
        <taxon>Sar</taxon>
        <taxon>Rhizaria</taxon>
        <taxon>Cercozoa</taxon>
        <taxon>Chlorarachniophyceae</taxon>
        <taxon>Lotharella</taxon>
    </lineage>
</organism>
<evidence type="ECO:0000313" key="12">
    <source>
        <dbReference type="EMBL" id="CAE0678853.1"/>
    </source>
</evidence>
<dbReference type="FunFam" id="3.30.540.10:FF:000012">
    <property type="entry name" value="Blast:Putative inositol monophosphatase 3"/>
    <property type="match status" value="1"/>
</dbReference>
<proteinExistence type="inferred from homology"/>
<feature type="binding site" evidence="10">
    <location>
        <position position="124"/>
    </location>
    <ligand>
        <name>Mg(2+)</name>
        <dbReference type="ChEBI" id="CHEBI:18420"/>
        <label>1</label>
        <note>catalytic</note>
    </ligand>
</feature>
<feature type="transmembrane region" description="Helical" evidence="11">
    <location>
        <begin position="309"/>
        <end position="331"/>
    </location>
</feature>
<keyword evidence="5" id="KW-0378">Hydrolase</keyword>
<evidence type="ECO:0000256" key="3">
    <source>
        <dbReference type="ARBA" id="ARBA00012633"/>
    </source>
</evidence>
<evidence type="ECO:0000256" key="9">
    <source>
        <dbReference type="ARBA" id="ARBA00044554"/>
    </source>
</evidence>
<keyword evidence="11" id="KW-1133">Transmembrane helix</keyword>
<dbReference type="EMBL" id="HBIV01043634">
    <property type="protein sequence ID" value="CAE0678853.1"/>
    <property type="molecule type" value="Transcribed_RNA"/>
</dbReference>
<evidence type="ECO:0000256" key="5">
    <source>
        <dbReference type="ARBA" id="ARBA00022801"/>
    </source>
</evidence>
<dbReference type="Pfam" id="PF00459">
    <property type="entry name" value="Inositol_P"/>
    <property type="match status" value="1"/>
</dbReference>
<feature type="binding site" evidence="10">
    <location>
        <position position="244"/>
    </location>
    <ligand>
        <name>Mg(2+)</name>
        <dbReference type="ChEBI" id="CHEBI:18420"/>
        <label>1</label>
        <note>catalytic</note>
    </ligand>
</feature>
<reference evidence="12" key="1">
    <citation type="submission" date="2021-01" db="EMBL/GenBank/DDBJ databases">
        <authorList>
            <person name="Corre E."/>
            <person name="Pelletier E."/>
            <person name="Niang G."/>
            <person name="Scheremetjew M."/>
            <person name="Finn R."/>
            <person name="Kale V."/>
            <person name="Holt S."/>
            <person name="Cochrane G."/>
            <person name="Meng A."/>
            <person name="Brown T."/>
            <person name="Cohen L."/>
        </authorList>
    </citation>
    <scope>NUCLEOTIDE SEQUENCE</scope>
    <source>
        <strain evidence="12">CCCM811</strain>
    </source>
</reference>
<dbReference type="GO" id="GO:0046872">
    <property type="term" value="F:metal ion binding"/>
    <property type="evidence" value="ECO:0007669"/>
    <property type="project" value="UniProtKB-KW"/>
</dbReference>
<sequence>MAACTPLKSILSACIDVARQAGEVMKKVKASGKLDAKDKYVGPSLDQSTLTDPVTIADVESQRLIEHALLKAFPGIIVIGEEGKLEPGEEIYTPKLDLLNDEKFPERYTSIPTADITVWVDPLDGTKSFIMDNLDVVTCLIGISVRGSATAGVIYYPWRDKLVWGVVGHGIGGDLAPLSSLEPRARRKSVCWFAELEKLKKHAYAALKTPVGSVTGTGSAGNMIIKVMEGEYDSYFHCANNKWDTCAGEAILRAVGGTLTDFYGKPYFYDKSMPHRNATGVVASMFDHATYLPFCGDEAFLKAEEKWGMLYKVASWGCASVALLASGVIVARRINQRK</sequence>
<evidence type="ECO:0000256" key="11">
    <source>
        <dbReference type="SAM" id="Phobius"/>
    </source>
</evidence>
<evidence type="ECO:0000256" key="10">
    <source>
        <dbReference type="PIRSR" id="PIRSR600760-2"/>
    </source>
</evidence>
<gene>
    <name evidence="12" type="ORF">LGLO00237_LOCUS30635</name>
</gene>
<evidence type="ECO:0000256" key="7">
    <source>
        <dbReference type="ARBA" id="ARBA00040342"/>
    </source>
</evidence>
<feature type="binding site" evidence="10">
    <location>
        <position position="81"/>
    </location>
    <ligand>
        <name>Mg(2+)</name>
        <dbReference type="ChEBI" id="CHEBI:18420"/>
        <label>1</label>
        <note>catalytic</note>
    </ligand>
</feature>
<keyword evidence="4 10" id="KW-0479">Metal-binding</keyword>
<evidence type="ECO:0000256" key="6">
    <source>
        <dbReference type="ARBA" id="ARBA00022842"/>
    </source>
</evidence>
<keyword evidence="11" id="KW-0812">Transmembrane</keyword>